<dbReference type="InterPro" id="IPR051452">
    <property type="entry name" value="Diverse_Oxidoreductases"/>
</dbReference>
<evidence type="ECO:0000256" key="4">
    <source>
        <dbReference type="ARBA" id="ARBA00023004"/>
    </source>
</evidence>
<dbReference type="InterPro" id="IPR012675">
    <property type="entry name" value="Beta-grasp_dom_sf"/>
</dbReference>
<dbReference type="Pfam" id="PF01799">
    <property type="entry name" value="Fer2_2"/>
    <property type="match status" value="1"/>
</dbReference>
<dbReference type="SUPFAM" id="SSF54292">
    <property type="entry name" value="2Fe-2S ferredoxin-like"/>
    <property type="match status" value="1"/>
</dbReference>
<comment type="caution">
    <text evidence="7">The sequence shown here is derived from an EMBL/GenBank/DDBJ whole genome shotgun (WGS) entry which is preliminary data.</text>
</comment>
<evidence type="ECO:0000256" key="1">
    <source>
        <dbReference type="ARBA" id="ARBA00022714"/>
    </source>
</evidence>
<dbReference type="PANTHER" id="PTHR44379">
    <property type="entry name" value="OXIDOREDUCTASE WITH IRON-SULFUR SUBUNIT"/>
    <property type="match status" value="1"/>
</dbReference>
<dbReference type="InterPro" id="IPR036010">
    <property type="entry name" value="2Fe-2S_ferredoxin-like_sf"/>
</dbReference>
<keyword evidence="2" id="KW-0479">Metal-binding</keyword>
<evidence type="ECO:0000259" key="6">
    <source>
        <dbReference type="PROSITE" id="PS51085"/>
    </source>
</evidence>
<dbReference type="InterPro" id="IPR036884">
    <property type="entry name" value="2Fe-2S-bd_dom_sf"/>
</dbReference>
<dbReference type="Gene3D" id="3.10.20.30">
    <property type="match status" value="1"/>
</dbReference>
<accession>A0A084T0A9</accession>
<dbReference type="GO" id="GO:0051537">
    <property type="term" value="F:2 iron, 2 sulfur cluster binding"/>
    <property type="evidence" value="ECO:0007669"/>
    <property type="project" value="UniProtKB-KW"/>
</dbReference>
<dbReference type="Pfam" id="PF00111">
    <property type="entry name" value="Fer2"/>
    <property type="match status" value="1"/>
</dbReference>
<sequence>MAQNLKVNGKDVTVEAEPGTPLLWVLREKLGLLGTKFGCGQGMCGACTVHIDGAAVRSCLMPVAAVSGEVTTIEGLSSDNSHPVQRAWIEADAPQCGYCQSGQIMACAAMLKARPQPTDADISAAMTNLCRCGTYGRIRKAVKLAIDLNSEEKA</sequence>
<dbReference type="GO" id="GO:0046872">
    <property type="term" value="F:metal ion binding"/>
    <property type="evidence" value="ECO:0007669"/>
    <property type="project" value="UniProtKB-KW"/>
</dbReference>
<organism evidence="7 8">
    <name type="scientific">Archangium violaceum Cb vi76</name>
    <dbReference type="NCBI Taxonomy" id="1406225"/>
    <lineage>
        <taxon>Bacteria</taxon>
        <taxon>Pseudomonadati</taxon>
        <taxon>Myxococcota</taxon>
        <taxon>Myxococcia</taxon>
        <taxon>Myxococcales</taxon>
        <taxon>Cystobacterineae</taxon>
        <taxon>Archangiaceae</taxon>
        <taxon>Archangium</taxon>
    </lineage>
</organism>
<dbReference type="InterPro" id="IPR001041">
    <property type="entry name" value="2Fe-2S_ferredoxin-type"/>
</dbReference>
<dbReference type="PROSITE" id="PS00197">
    <property type="entry name" value="2FE2S_FER_1"/>
    <property type="match status" value="1"/>
</dbReference>
<dbReference type="AlphaFoldDB" id="A0A084T0A9"/>
<keyword evidence="3" id="KW-0560">Oxidoreductase</keyword>
<keyword evidence="5" id="KW-0411">Iron-sulfur</keyword>
<keyword evidence="1" id="KW-0001">2Fe-2S</keyword>
<dbReference type="PANTHER" id="PTHR44379:SF2">
    <property type="entry name" value="BLR6218 PROTEIN"/>
    <property type="match status" value="1"/>
</dbReference>
<proteinExistence type="predicted"/>
<evidence type="ECO:0000256" key="2">
    <source>
        <dbReference type="ARBA" id="ARBA00022723"/>
    </source>
</evidence>
<protein>
    <submittedName>
        <fullName evidence="7">(2Fe-2S)-binding protein</fullName>
    </submittedName>
</protein>
<name>A0A084T0A9_9BACT</name>
<reference evidence="7 8" key="1">
    <citation type="submission" date="2014-07" db="EMBL/GenBank/DDBJ databases">
        <title>Draft Genome Sequence of Gephyronic Acid Producer, Cystobacter violaceus Strain Cb vi76.</title>
        <authorList>
            <person name="Stevens D.C."/>
            <person name="Young J."/>
            <person name="Carmichael R."/>
            <person name="Tan J."/>
            <person name="Taylor R.E."/>
        </authorList>
    </citation>
    <scope>NUCLEOTIDE SEQUENCE [LARGE SCALE GENOMIC DNA]</scope>
    <source>
        <strain evidence="7 8">Cb vi76</strain>
    </source>
</reference>
<dbReference type="GO" id="GO:0016491">
    <property type="term" value="F:oxidoreductase activity"/>
    <property type="evidence" value="ECO:0007669"/>
    <property type="project" value="UniProtKB-KW"/>
</dbReference>
<evidence type="ECO:0000256" key="3">
    <source>
        <dbReference type="ARBA" id="ARBA00023002"/>
    </source>
</evidence>
<dbReference type="EMBL" id="JPMI01000026">
    <property type="protein sequence ID" value="KFA94144.1"/>
    <property type="molecule type" value="Genomic_DNA"/>
</dbReference>
<dbReference type="InterPro" id="IPR002888">
    <property type="entry name" value="2Fe-2S-bd"/>
</dbReference>
<dbReference type="CDD" id="cd00207">
    <property type="entry name" value="fer2"/>
    <property type="match status" value="1"/>
</dbReference>
<dbReference type="FunFam" id="3.10.20.30:FF:000020">
    <property type="entry name" value="Xanthine dehydrogenase iron-sulfur subunit"/>
    <property type="match status" value="1"/>
</dbReference>
<evidence type="ECO:0000313" key="8">
    <source>
        <dbReference type="Proteomes" id="UP000028547"/>
    </source>
</evidence>
<gene>
    <name evidence="7" type="ORF">Q664_05075</name>
</gene>
<evidence type="ECO:0000256" key="5">
    <source>
        <dbReference type="ARBA" id="ARBA00023014"/>
    </source>
</evidence>
<dbReference type="Proteomes" id="UP000028547">
    <property type="component" value="Unassembled WGS sequence"/>
</dbReference>
<dbReference type="Gene3D" id="1.10.150.120">
    <property type="entry name" value="[2Fe-2S]-binding domain"/>
    <property type="match status" value="1"/>
</dbReference>
<dbReference type="RefSeq" id="WP_043390346.1">
    <property type="nucleotide sequence ID" value="NZ_JPMI01000026.1"/>
</dbReference>
<keyword evidence="4" id="KW-0408">Iron</keyword>
<dbReference type="PROSITE" id="PS51085">
    <property type="entry name" value="2FE2S_FER_2"/>
    <property type="match status" value="1"/>
</dbReference>
<evidence type="ECO:0000313" key="7">
    <source>
        <dbReference type="EMBL" id="KFA94144.1"/>
    </source>
</evidence>
<dbReference type="InterPro" id="IPR006058">
    <property type="entry name" value="2Fe2S_fd_BS"/>
</dbReference>
<feature type="domain" description="2Fe-2S ferredoxin-type" evidence="6">
    <location>
        <begin position="3"/>
        <end position="76"/>
    </location>
</feature>
<dbReference type="SUPFAM" id="SSF47741">
    <property type="entry name" value="CO dehydrogenase ISP C-domain like"/>
    <property type="match status" value="1"/>
</dbReference>